<dbReference type="PANTHER" id="PTHR23240">
    <property type="entry name" value="DNA CROSS-LINK REPAIR PROTEIN PSO2/SNM1-RELATED"/>
    <property type="match status" value="1"/>
</dbReference>
<evidence type="ECO:0000256" key="5">
    <source>
        <dbReference type="ARBA" id="ARBA00022763"/>
    </source>
</evidence>
<keyword evidence="3" id="KW-0540">Nuclease</keyword>
<keyword evidence="7" id="KW-0269">Exonuclease</keyword>
<dbReference type="SUPFAM" id="SSF56281">
    <property type="entry name" value="Metallo-hydrolase/oxidoreductase"/>
    <property type="match status" value="1"/>
</dbReference>
<dbReference type="InterPro" id="IPR011084">
    <property type="entry name" value="DRMBL"/>
</dbReference>
<comment type="similarity">
    <text evidence="2">Belongs to the DNA repair metallo-beta-lactamase (DRMBL) family.</text>
</comment>
<keyword evidence="10" id="KW-0539">Nucleus</keyword>
<evidence type="ECO:0000256" key="7">
    <source>
        <dbReference type="ARBA" id="ARBA00022839"/>
    </source>
</evidence>
<evidence type="ECO:0000313" key="14">
    <source>
        <dbReference type="Proteomes" id="UP000827889"/>
    </source>
</evidence>
<evidence type="ECO:0000256" key="1">
    <source>
        <dbReference type="ARBA" id="ARBA00004123"/>
    </source>
</evidence>
<dbReference type="GeneID" id="115730643"/>
<evidence type="ECO:0000256" key="11">
    <source>
        <dbReference type="ARBA" id="ARBA00039759"/>
    </source>
</evidence>
<dbReference type="PANTHER" id="PTHR23240:SF8">
    <property type="entry name" value="PROTEIN ARTEMIS"/>
    <property type="match status" value="1"/>
</dbReference>
<evidence type="ECO:0000256" key="8">
    <source>
        <dbReference type="ARBA" id="ARBA00023172"/>
    </source>
</evidence>
<keyword evidence="4" id="KW-0255">Endonuclease</keyword>
<name>A0ABM3GSS3_9MYRT</name>
<reference evidence="15" key="1">
    <citation type="submission" date="2025-08" db="UniProtKB">
        <authorList>
            <consortium name="RefSeq"/>
        </authorList>
    </citation>
    <scope>IDENTIFICATION</scope>
    <source>
        <tissue evidence="15">Leaf</tissue>
    </source>
</reference>
<dbReference type="Pfam" id="PF07522">
    <property type="entry name" value="DRMBL"/>
    <property type="match status" value="1"/>
</dbReference>
<keyword evidence="6" id="KW-0378">Hydrolase</keyword>
<organism evidence="14 15">
    <name type="scientific">Rhodamnia argentea</name>
    <dbReference type="NCBI Taxonomy" id="178133"/>
    <lineage>
        <taxon>Eukaryota</taxon>
        <taxon>Viridiplantae</taxon>
        <taxon>Streptophyta</taxon>
        <taxon>Embryophyta</taxon>
        <taxon>Tracheophyta</taxon>
        <taxon>Spermatophyta</taxon>
        <taxon>Magnoliopsida</taxon>
        <taxon>eudicotyledons</taxon>
        <taxon>Gunneridae</taxon>
        <taxon>Pentapetalae</taxon>
        <taxon>rosids</taxon>
        <taxon>malvids</taxon>
        <taxon>Myrtales</taxon>
        <taxon>Myrtaceae</taxon>
        <taxon>Myrtoideae</taxon>
        <taxon>Myrteae</taxon>
        <taxon>Australasian group</taxon>
        <taxon>Rhodamnia</taxon>
    </lineage>
</organism>
<keyword evidence="9" id="KW-0234">DNA repair</keyword>
<sequence>MERGLISVDRWAEGSQAYFLTHLHADHTQGLTSAWSKGPLFCSRLSAKLLPFKFPGFDLSLLRVLDVGVWHSLSLLSPSSASETLVRVMPVDAHHCPGAVMYLFSGDFGSLLYTGDFRWEMTSEKANRSRDMLVKALNGNRVNTLYLDNTYCNPSYSFPSRRDAAQQVVHIIASHPKHHVIIGIDTLGKEDLLVHIARVLKIKIWVWPERLQTMHILGFDEIFTTKTSLTRVRAVPRYSFTLDTLEGLNKIHPTIGIMPSGLPWASKPLHRNENFFDSLARSYYNKKAHEVASMEERLHPEIFTVPYSDHSCYMELHEFVQLVQPINMRGIVSSSSCYIDPSYYFGHCDGVYQTFQRVQHKHKERGKERVRVLRAESSVKVNDLTDSMRKGRKCGAVGVSGVYMSRTSASRRRRRGAKIMEDIYAD</sequence>
<protein>
    <recommendedName>
        <fullName evidence="11">Protein artemis</fullName>
    </recommendedName>
    <alternativeName>
        <fullName evidence="12">DNA cross-link repair 1C protein</fullName>
    </alternativeName>
</protein>
<keyword evidence="14" id="KW-1185">Reference proteome</keyword>
<evidence type="ECO:0000256" key="9">
    <source>
        <dbReference type="ARBA" id="ARBA00023204"/>
    </source>
</evidence>
<evidence type="ECO:0000259" key="13">
    <source>
        <dbReference type="Pfam" id="PF07522"/>
    </source>
</evidence>
<keyword evidence="8" id="KW-0233">DNA recombination</keyword>
<dbReference type="InterPro" id="IPR036866">
    <property type="entry name" value="RibonucZ/Hydroxyglut_hydro"/>
</dbReference>
<feature type="domain" description="DNA repair metallo-beta-lactamase" evidence="13">
    <location>
        <begin position="223"/>
        <end position="328"/>
    </location>
</feature>
<evidence type="ECO:0000256" key="12">
    <source>
        <dbReference type="ARBA" id="ARBA00042677"/>
    </source>
</evidence>
<evidence type="ECO:0000256" key="6">
    <source>
        <dbReference type="ARBA" id="ARBA00022801"/>
    </source>
</evidence>
<dbReference type="Proteomes" id="UP000827889">
    <property type="component" value="Chromosome 10"/>
</dbReference>
<evidence type="ECO:0000313" key="15">
    <source>
        <dbReference type="RefSeq" id="XP_048127404.1"/>
    </source>
</evidence>
<evidence type="ECO:0000256" key="10">
    <source>
        <dbReference type="ARBA" id="ARBA00023242"/>
    </source>
</evidence>
<proteinExistence type="inferred from homology"/>
<comment type="subcellular location">
    <subcellularLocation>
        <location evidence="1">Nucleus</location>
    </subcellularLocation>
</comment>
<dbReference type="Gene3D" id="3.40.50.12650">
    <property type="match status" value="1"/>
</dbReference>
<dbReference type="RefSeq" id="XP_048127404.1">
    <property type="nucleotide sequence ID" value="XM_048271447.1"/>
</dbReference>
<keyword evidence="5" id="KW-0227">DNA damage</keyword>
<evidence type="ECO:0000256" key="3">
    <source>
        <dbReference type="ARBA" id="ARBA00022722"/>
    </source>
</evidence>
<dbReference type="Gene3D" id="3.60.15.10">
    <property type="entry name" value="Ribonuclease Z/Hydroxyacylglutathione hydrolase-like"/>
    <property type="match status" value="1"/>
</dbReference>
<evidence type="ECO:0000256" key="2">
    <source>
        <dbReference type="ARBA" id="ARBA00010304"/>
    </source>
</evidence>
<accession>A0ABM3GSS3</accession>
<gene>
    <name evidence="15" type="primary">LOC115730643</name>
</gene>
<evidence type="ECO:0000256" key="4">
    <source>
        <dbReference type="ARBA" id="ARBA00022759"/>
    </source>
</evidence>